<evidence type="ECO:0000256" key="1">
    <source>
        <dbReference type="ARBA" id="ARBA00006100"/>
    </source>
</evidence>
<comment type="caution">
    <text evidence="11">The sequence shown here is derived from an EMBL/GenBank/DDBJ whole genome shotgun (WGS) entry which is preliminary data.</text>
</comment>
<dbReference type="SFLD" id="SFLDF00288">
    <property type="entry name" value="HemN-like__clustered_with_nucl"/>
    <property type="match status" value="1"/>
</dbReference>
<dbReference type="PANTHER" id="PTHR13932:SF5">
    <property type="entry name" value="RADICAL S-ADENOSYL METHIONINE DOMAIN-CONTAINING PROTEIN 1, MITOCHONDRIAL"/>
    <property type="match status" value="1"/>
</dbReference>
<keyword evidence="6 9" id="KW-0408">Iron</keyword>
<dbReference type="InterPro" id="IPR004559">
    <property type="entry name" value="HemW-like"/>
</dbReference>
<evidence type="ECO:0000259" key="10">
    <source>
        <dbReference type="PROSITE" id="PS51918"/>
    </source>
</evidence>
<dbReference type="EMBL" id="JBBNIN010000010">
    <property type="protein sequence ID" value="MEQ2711135.1"/>
    <property type="molecule type" value="Genomic_DNA"/>
</dbReference>
<keyword evidence="12" id="KW-1185">Reference proteome</keyword>
<gene>
    <name evidence="11" type="primary">hemW</name>
    <name evidence="11" type="ORF">AAAU51_08120</name>
</gene>
<comment type="subcellular location">
    <subcellularLocation>
        <location evidence="9">Cytoplasm</location>
    </subcellularLocation>
</comment>
<dbReference type="Proteomes" id="UP001482154">
    <property type="component" value="Unassembled WGS sequence"/>
</dbReference>
<dbReference type="InterPro" id="IPR058240">
    <property type="entry name" value="rSAM_sf"/>
</dbReference>
<evidence type="ECO:0000256" key="9">
    <source>
        <dbReference type="RuleBase" id="RU364116"/>
    </source>
</evidence>
<keyword evidence="7 9" id="KW-0411">Iron-sulfur</keyword>
<dbReference type="InterPro" id="IPR006638">
    <property type="entry name" value="Elp3/MiaA/NifB-like_rSAM"/>
</dbReference>
<evidence type="ECO:0000313" key="12">
    <source>
        <dbReference type="Proteomes" id="UP001482154"/>
    </source>
</evidence>
<name>A0ABV1IVA0_9FIRM</name>
<keyword evidence="9" id="KW-0963">Cytoplasm</keyword>
<keyword evidence="4 9" id="KW-0949">S-adenosyl-L-methionine</keyword>
<keyword evidence="3 9" id="KW-0349">Heme</keyword>
<dbReference type="NCBIfam" id="TIGR00539">
    <property type="entry name" value="hemN_rel"/>
    <property type="match status" value="1"/>
</dbReference>
<keyword evidence="8 9" id="KW-0143">Chaperone</keyword>
<comment type="function">
    <text evidence="9">Probably acts as a heme chaperone, transferring heme to an unknown acceptor. Binds one molecule of heme per monomer, possibly covalently. Binds 1 [4Fe-4S] cluster. The cluster is coordinated with 3 cysteines and an exchangeable S-adenosyl-L-methionine.</text>
</comment>
<dbReference type="InterPro" id="IPR034505">
    <property type="entry name" value="Coproporphyrinogen-III_oxidase"/>
</dbReference>
<dbReference type="CDD" id="cd01335">
    <property type="entry name" value="Radical_SAM"/>
    <property type="match status" value="1"/>
</dbReference>
<dbReference type="SFLD" id="SFLDG01065">
    <property type="entry name" value="anaerobic_coproporphyrinogen-I"/>
    <property type="match status" value="1"/>
</dbReference>
<evidence type="ECO:0000256" key="7">
    <source>
        <dbReference type="ARBA" id="ARBA00023014"/>
    </source>
</evidence>
<dbReference type="Gene3D" id="3.20.20.70">
    <property type="entry name" value="Aldolase class I"/>
    <property type="match status" value="1"/>
</dbReference>
<dbReference type="SFLD" id="SFLDG01082">
    <property type="entry name" value="B12-binding_domain_containing"/>
    <property type="match status" value="1"/>
</dbReference>
<comment type="similarity">
    <text evidence="1">Belongs to the anaerobic coproporphyrinogen-III oxidase family. HemW subfamily.</text>
</comment>
<dbReference type="SUPFAM" id="SSF102114">
    <property type="entry name" value="Radical SAM enzymes"/>
    <property type="match status" value="1"/>
</dbReference>
<proteinExistence type="inferred from homology"/>
<dbReference type="RefSeq" id="WP_349110949.1">
    <property type="nucleotide sequence ID" value="NZ_JBBNIN010000010.1"/>
</dbReference>
<accession>A0ABV1IVA0</accession>
<evidence type="ECO:0000256" key="8">
    <source>
        <dbReference type="ARBA" id="ARBA00023186"/>
    </source>
</evidence>
<dbReference type="Pfam" id="PF04055">
    <property type="entry name" value="Radical_SAM"/>
    <property type="match status" value="1"/>
</dbReference>
<evidence type="ECO:0000256" key="6">
    <source>
        <dbReference type="ARBA" id="ARBA00023004"/>
    </source>
</evidence>
<dbReference type="SMART" id="SM00729">
    <property type="entry name" value="Elp3"/>
    <property type="match status" value="1"/>
</dbReference>
<reference evidence="11 12" key="1">
    <citation type="submission" date="2024-04" db="EMBL/GenBank/DDBJ databases">
        <title>Human intestinal bacterial collection.</title>
        <authorList>
            <person name="Pauvert C."/>
            <person name="Hitch T.C.A."/>
            <person name="Clavel T."/>
        </authorList>
    </citation>
    <scope>NUCLEOTIDE SEQUENCE [LARGE SCALE GENOMIC DNA]</scope>
    <source>
        <strain evidence="11 12">CLA-AA-H249</strain>
    </source>
</reference>
<dbReference type="SFLD" id="SFLDS00029">
    <property type="entry name" value="Radical_SAM"/>
    <property type="match status" value="1"/>
</dbReference>
<dbReference type="InterPro" id="IPR007197">
    <property type="entry name" value="rSAM"/>
</dbReference>
<keyword evidence="9" id="KW-0004">4Fe-4S</keyword>
<sequence length="383" mass="44893">MKTKKIELYIHIPFCKSKCRYCDFCSFQAENAVIDDYITKLKEELIFWGKKLTKEEVVTVFIGGGTPSYLKEQYIKEICNVIFQYFKVSENAEITIEANPGTVDLKKLCTYRESGINRISFGLQSTIQEELQYLGRIHTYEQFLQCYNWAREAGFCNISVDLMSAIPKQTIHSYEKNLRTIAELSPEHISAYSLIIEEGTPFYEDENLEDLLPSEEDEVRMYQMTAQILKEYGYEQYEISNYAKKDFESRHNLGYWSHIPYLGVGLNASSYMDERRFENPSDMKQYLKITSFDELYRQTRPLSVHEQMEEFMFLGLRKTKGISKKKFEERFGCSMDSVYEKPLKESIEQGFIKEQGDQILLTQEGILVSNQVLCEFLFDEESS</sequence>
<dbReference type="InterPro" id="IPR010723">
    <property type="entry name" value="HemN_C"/>
</dbReference>
<evidence type="ECO:0000256" key="4">
    <source>
        <dbReference type="ARBA" id="ARBA00022691"/>
    </source>
</evidence>
<dbReference type="PROSITE" id="PS51918">
    <property type="entry name" value="RADICAL_SAM"/>
    <property type="match status" value="1"/>
</dbReference>
<organism evidence="11 12">
    <name type="scientific">Anaerostipes amylophilus</name>
    <dbReference type="NCBI Taxonomy" id="2981779"/>
    <lineage>
        <taxon>Bacteria</taxon>
        <taxon>Bacillati</taxon>
        <taxon>Bacillota</taxon>
        <taxon>Clostridia</taxon>
        <taxon>Lachnospirales</taxon>
        <taxon>Lachnospiraceae</taxon>
        <taxon>Anaerostipes</taxon>
    </lineage>
</organism>
<protein>
    <recommendedName>
        <fullName evidence="2 9">Heme chaperone HemW</fullName>
    </recommendedName>
</protein>
<dbReference type="InterPro" id="IPR013785">
    <property type="entry name" value="Aldolase_TIM"/>
</dbReference>
<evidence type="ECO:0000256" key="5">
    <source>
        <dbReference type="ARBA" id="ARBA00022723"/>
    </source>
</evidence>
<feature type="domain" description="Radical SAM core" evidence="10">
    <location>
        <begin position="1"/>
        <end position="235"/>
    </location>
</feature>
<evidence type="ECO:0000256" key="2">
    <source>
        <dbReference type="ARBA" id="ARBA00017228"/>
    </source>
</evidence>
<keyword evidence="5 9" id="KW-0479">Metal-binding</keyword>
<evidence type="ECO:0000256" key="3">
    <source>
        <dbReference type="ARBA" id="ARBA00022617"/>
    </source>
</evidence>
<dbReference type="PANTHER" id="PTHR13932">
    <property type="entry name" value="COPROPORPHYRINIGEN III OXIDASE"/>
    <property type="match status" value="1"/>
</dbReference>
<dbReference type="Pfam" id="PF06969">
    <property type="entry name" value="HemN_C"/>
    <property type="match status" value="1"/>
</dbReference>
<evidence type="ECO:0000313" key="11">
    <source>
        <dbReference type="EMBL" id="MEQ2711135.1"/>
    </source>
</evidence>
<dbReference type="SFLD" id="SFLDF00562">
    <property type="entry name" value="HemN-like__clustered_with_heat"/>
    <property type="match status" value="1"/>
</dbReference>